<evidence type="ECO:0000313" key="1">
    <source>
        <dbReference type="EMBL" id="KAK4212734.1"/>
    </source>
</evidence>
<reference evidence="1" key="1">
    <citation type="journal article" date="2023" name="Mol. Phylogenet. Evol.">
        <title>Genome-scale phylogeny and comparative genomics of the fungal order Sordariales.</title>
        <authorList>
            <person name="Hensen N."/>
            <person name="Bonometti L."/>
            <person name="Westerberg I."/>
            <person name="Brannstrom I.O."/>
            <person name="Guillou S."/>
            <person name="Cros-Aarteil S."/>
            <person name="Calhoun S."/>
            <person name="Haridas S."/>
            <person name="Kuo A."/>
            <person name="Mondo S."/>
            <person name="Pangilinan J."/>
            <person name="Riley R."/>
            <person name="LaButti K."/>
            <person name="Andreopoulos B."/>
            <person name="Lipzen A."/>
            <person name="Chen C."/>
            <person name="Yan M."/>
            <person name="Daum C."/>
            <person name="Ng V."/>
            <person name="Clum A."/>
            <person name="Steindorff A."/>
            <person name="Ohm R.A."/>
            <person name="Martin F."/>
            <person name="Silar P."/>
            <person name="Natvig D.O."/>
            <person name="Lalanne C."/>
            <person name="Gautier V."/>
            <person name="Ament-Velasquez S.L."/>
            <person name="Kruys A."/>
            <person name="Hutchinson M.I."/>
            <person name="Powell A.J."/>
            <person name="Barry K."/>
            <person name="Miller A.N."/>
            <person name="Grigoriev I.V."/>
            <person name="Debuchy R."/>
            <person name="Gladieux P."/>
            <person name="Hiltunen Thoren M."/>
            <person name="Johannesson H."/>
        </authorList>
    </citation>
    <scope>NUCLEOTIDE SEQUENCE</scope>
    <source>
        <strain evidence="1">PSN293</strain>
    </source>
</reference>
<name>A0AAN6Y4Y4_9PEZI</name>
<evidence type="ECO:0000313" key="2">
    <source>
        <dbReference type="Proteomes" id="UP001301769"/>
    </source>
</evidence>
<protein>
    <submittedName>
        <fullName evidence="1">Uncharacterized protein</fullName>
    </submittedName>
</protein>
<reference evidence="1" key="2">
    <citation type="submission" date="2023-05" db="EMBL/GenBank/DDBJ databases">
        <authorList>
            <consortium name="Lawrence Berkeley National Laboratory"/>
            <person name="Steindorff A."/>
            <person name="Hensen N."/>
            <person name="Bonometti L."/>
            <person name="Westerberg I."/>
            <person name="Brannstrom I.O."/>
            <person name="Guillou S."/>
            <person name="Cros-Aarteil S."/>
            <person name="Calhoun S."/>
            <person name="Haridas S."/>
            <person name="Kuo A."/>
            <person name="Mondo S."/>
            <person name="Pangilinan J."/>
            <person name="Riley R."/>
            <person name="Labutti K."/>
            <person name="Andreopoulos B."/>
            <person name="Lipzen A."/>
            <person name="Chen C."/>
            <person name="Yanf M."/>
            <person name="Daum C."/>
            <person name="Ng V."/>
            <person name="Clum A."/>
            <person name="Ohm R."/>
            <person name="Martin F."/>
            <person name="Silar P."/>
            <person name="Natvig D."/>
            <person name="Lalanne C."/>
            <person name="Gautier V."/>
            <person name="Ament-Velasquez S.L."/>
            <person name="Kruys A."/>
            <person name="Hutchinson M.I."/>
            <person name="Powell A.J."/>
            <person name="Barry K."/>
            <person name="Miller A.N."/>
            <person name="Grigoriev I.V."/>
            <person name="Debuchy R."/>
            <person name="Gladieux P."/>
            <person name="Thoren M.H."/>
            <person name="Johannesson H."/>
        </authorList>
    </citation>
    <scope>NUCLEOTIDE SEQUENCE</scope>
    <source>
        <strain evidence="1">PSN293</strain>
    </source>
</reference>
<dbReference type="Proteomes" id="UP001301769">
    <property type="component" value="Unassembled WGS sequence"/>
</dbReference>
<gene>
    <name evidence="1" type="ORF">QBC37DRAFT_187469</name>
</gene>
<keyword evidence="2" id="KW-1185">Reference proteome</keyword>
<dbReference type="AlphaFoldDB" id="A0AAN6Y4Y4"/>
<organism evidence="1 2">
    <name type="scientific">Rhypophila decipiens</name>
    <dbReference type="NCBI Taxonomy" id="261697"/>
    <lineage>
        <taxon>Eukaryota</taxon>
        <taxon>Fungi</taxon>
        <taxon>Dikarya</taxon>
        <taxon>Ascomycota</taxon>
        <taxon>Pezizomycotina</taxon>
        <taxon>Sordariomycetes</taxon>
        <taxon>Sordariomycetidae</taxon>
        <taxon>Sordariales</taxon>
        <taxon>Naviculisporaceae</taxon>
        <taxon>Rhypophila</taxon>
    </lineage>
</organism>
<comment type="caution">
    <text evidence="1">The sequence shown here is derived from an EMBL/GenBank/DDBJ whole genome shotgun (WGS) entry which is preliminary data.</text>
</comment>
<proteinExistence type="predicted"/>
<dbReference type="EMBL" id="MU858122">
    <property type="protein sequence ID" value="KAK4212734.1"/>
    <property type="molecule type" value="Genomic_DNA"/>
</dbReference>
<sequence>MAAPSEASYGTIIIDDIDDPRPIGHIYWDPETFLPEQWATFDDVWAPLLASIPGAHFDNGRPDNMWKLVFRDQWNSTWAPEAEPIIHPRIGGQSMIPCGKFKEDLPVAAARELKPARTKGQQAYIKIHVHRRTHQAPFVYCDSAGMMASKHYIEIHRDRQDYFKESHFLVSAICHYDEVEVARVKDFNVMLARHIIRRRLNYWTENGWTRETEVPGEEELLTKFEKLHLARNDKVLLDKILEVVPEEEMIPLTIHKRFLAIPGMWTDEGDSDEE</sequence>
<accession>A0AAN6Y4Y4</accession>